<sequence length="412" mass="46006">MRTLSELVTIESTKILPNEFAAEEYISTDNMVSDLGGIKFGKSNVPNGKSTKYSVGDVLFSNIRTYFRKVWLSDRAGACSNDVLVFRPIEALVTPQFLYYTLIRPDFTAYSARTSRGAKMPRGDKSAMLDFQIHVPELEEQCRIVSILEVFDSKIQLDRDMFQTLNAIAGELYTSWFVNFDPVQSKSSGGIPDFMDSDTASLFPASFDGEGLPDGWTKDSIAHYMHIKGGTQPPKSSFLYKEEAGYIRLVQIRDYESDSKITFVRDSSSLRRCGPFDVMIGRYGASVGRVGWGLSGAYNVALVKAEPHRPSDQEFIRAVCNCDEFQQYIQSISGRSAQAGFNKSDIAAFLTCCGTDAIRDAFSSVIRPLRERQLQLMDEIRTLEALRDALLPPLLSGGISFDDIKKQFKEVA</sequence>
<dbReference type="Gene3D" id="3.90.220.20">
    <property type="entry name" value="DNA methylase specificity domains"/>
    <property type="match status" value="2"/>
</dbReference>
<dbReference type="STRING" id="195913.SAMN04488004_11674"/>
<accession>A0A1I4H8L3</accession>
<dbReference type="Proteomes" id="UP000199550">
    <property type="component" value="Unassembled WGS sequence"/>
</dbReference>
<dbReference type="GO" id="GO:0003677">
    <property type="term" value="F:DNA binding"/>
    <property type="evidence" value="ECO:0007669"/>
    <property type="project" value="UniProtKB-KW"/>
</dbReference>
<name>A0A1I4H8L3_9RHOB</name>
<evidence type="ECO:0000256" key="3">
    <source>
        <dbReference type="ARBA" id="ARBA00023125"/>
    </source>
</evidence>
<dbReference type="PANTHER" id="PTHR30408">
    <property type="entry name" value="TYPE-1 RESTRICTION ENZYME ECOKI SPECIFICITY PROTEIN"/>
    <property type="match status" value="1"/>
</dbReference>
<evidence type="ECO:0000313" key="5">
    <source>
        <dbReference type="EMBL" id="SFL38628.1"/>
    </source>
</evidence>
<dbReference type="InterPro" id="IPR052021">
    <property type="entry name" value="Type-I_RS_S_subunit"/>
</dbReference>
<dbReference type="OrthoDB" id="512700at2"/>
<gene>
    <name evidence="5" type="ORF">SAMN04488004_11674</name>
</gene>
<organism evidence="5 6">
    <name type="scientific">Loktanella salsilacus</name>
    <dbReference type="NCBI Taxonomy" id="195913"/>
    <lineage>
        <taxon>Bacteria</taxon>
        <taxon>Pseudomonadati</taxon>
        <taxon>Pseudomonadota</taxon>
        <taxon>Alphaproteobacteria</taxon>
        <taxon>Rhodobacterales</taxon>
        <taxon>Roseobacteraceae</taxon>
        <taxon>Loktanella</taxon>
    </lineage>
</organism>
<dbReference type="EMBL" id="FOTF01000016">
    <property type="protein sequence ID" value="SFL38628.1"/>
    <property type="molecule type" value="Genomic_DNA"/>
</dbReference>
<dbReference type="InterPro" id="IPR044946">
    <property type="entry name" value="Restrct_endonuc_typeI_TRD_sf"/>
</dbReference>
<dbReference type="SUPFAM" id="SSF116734">
    <property type="entry name" value="DNA methylase specificity domain"/>
    <property type="match status" value="2"/>
</dbReference>
<dbReference type="CDD" id="cd16961">
    <property type="entry name" value="RMtype1_S_TRD-CR_like"/>
    <property type="match status" value="1"/>
</dbReference>
<evidence type="ECO:0000256" key="2">
    <source>
        <dbReference type="ARBA" id="ARBA00022747"/>
    </source>
</evidence>
<keyword evidence="3" id="KW-0238">DNA-binding</keyword>
<proteinExistence type="inferred from homology"/>
<dbReference type="RefSeq" id="WP_090190538.1">
    <property type="nucleotide sequence ID" value="NZ_FOTF01000016.1"/>
</dbReference>
<evidence type="ECO:0000256" key="1">
    <source>
        <dbReference type="ARBA" id="ARBA00010923"/>
    </source>
</evidence>
<feature type="domain" description="Type I restriction modification DNA specificity" evidence="4">
    <location>
        <begin position="2"/>
        <end position="159"/>
    </location>
</feature>
<dbReference type="Pfam" id="PF01420">
    <property type="entry name" value="Methylase_S"/>
    <property type="match status" value="1"/>
</dbReference>
<evidence type="ECO:0000259" key="4">
    <source>
        <dbReference type="Pfam" id="PF01420"/>
    </source>
</evidence>
<protein>
    <submittedName>
        <fullName evidence="5">Type I restriction enzyme, S subunit</fullName>
    </submittedName>
</protein>
<dbReference type="PANTHER" id="PTHR30408:SF13">
    <property type="entry name" value="TYPE I RESTRICTION ENZYME HINDI SPECIFICITY SUBUNIT"/>
    <property type="match status" value="1"/>
</dbReference>
<keyword evidence="6" id="KW-1185">Reference proteome</keyword>
<dbReference type="GO" id="GO:0009307">
    <property type="term" value="P:DNA restriction-modification system"/>
    <property type="evidence" value="ECO:0007669"/>
    <property type="project" value="UniProtKB-KW"/>
</dbReference>
<reference evidence="5 6" key="1">
    <citation type="submission" date="2016-10" db="EMBL/GenBank/DDBJ databases">
        <authorList>
            <person name="de Groot N.N."/>
        </authorList>
    </citation>
    <scope>NUCLEOTIDE SEQUENCE [LARGE SCALE GENOMIC DNA]</scope>
    <source>
        <strain evidence="5 6">DSM 16199</strain>
    </source>
</reference>
<dbReference type="AlphaFoldDB" id="A0A1I4H8L3"/>
<dbReference type="InterPro" id="IPR000055">
    <property type="entry name" value="Restrct_endonuc_typeI_TRD"/>
</dbReference>
<keyword evidence="2" id="KW-0680">Restriction system</keyword>
<comment type="similarity">
    <text evidence="1">Belongs to the type-I restriction system S methylase family.</text>
</comment>
<evidence type="ECO:0000313" key="6">
    <source>
        <dbReference type="Proteomes" id="UP000199550"/>
    </source>
</evidence>